<evidence type="ECO:0000313" key="2">
    <source>
        <dbReference type="EMBL" id="CAB9497695.1"/>
    </source>
</evidence>
<evidence type="ECO:0000259" key="1">
    <source>
        <dbReference type="SMART" id="SM00829"/>
    </source>
</evidence>
<dbReference type="Gene3D" id="3.90.180.10">
    <property type="entry name" value="Medium-chain alcohol dehydrogenases, catalytic domain"/>
    <property type="match status" value="1"/>
</dbReference>
<dbReference type="InterPro" id="IPR052585">
    <property type="entry name" value="Lipid_raft_assoc_Zn_ADH"/>
</dbReference>
<dbReference type="OrthoDB" id="201656at2759"/>
<organism evidence="2 3">
    <name type="scientific">Seminavis robusta</name>
    <dbReference type="NCBI Taxonomy" id="568900"/>
    <lineage>
        <taxon>Eukaryota</taxon>
        <taxon>Sar</taxon>
        <taxon>Stramenopiles</taxon>
        <taxon>Ochrophyta</taxon>
        <taxon>Bacillariophyta</taxon>
        <taxon>Bacillariophyceae</taxon>
        <taxon>Bacillariophycidae</taxon>
        <taxon>Naviculales</taxon>
        <taxon>Naviculaceae</taxon>
        <taxon>Seminavis</taxon>
    </lineage>
</organism>
<dbReference type="PANTHER" id="PTHR43482:SF1">
    <property type="entry name" value="PROTEIN AST1-RELATED"/>
    <property type="match status" value="1"/>
</dbReference>
<reference evidence="2" key="1">
    <citation type="submission" date="2020-06" db="EMBL/GenBank/DDBJ databases">
        <authorList>
            <consortium name="Plant Systems Biology data submission"/>
        </authorList>
    </citation>
    <scope>NUCLEOTIDE SEQUENCE</scope>
    <source>
        <strain evidence="2">D6</strain>
    </source>
</reference>
<dbReference type="InterPro" id="IPR036291">
    <property type="entry name" value="NAD(P)-bd_dom_sf"/>
</dbReference>
<sequence>MLAQDLPKSMKAAQGKNYGDIDEMLSVQEGVAVPKLDDEYNPVGKIHPLIKYATRQDRKTHMIIKTLAVALAPGDCRVLSGKTKTFQGPPSFPYIPGGDVAGIVVETAPDETYFQKGDVVAARFTVAPRDAMAEYARVSTSVCEKVSDTKKISPAAAAALASASPAVCVSDHIRPNERVLILGAGGGVGSHLCQLARYKGASYVCGVSRDTKRLLEAPLSCDDAIDYTKENILDSPTYQKEPFDTIIDLAAGGTWLHLLEGARQNRPSIVKPASQGGRYITITPDAPTFEGRSLFALLWMFLFKPTGRWLWSRLFSRRKMPTFTSAMALPDTREIMTRTLKLAEEGKLQAVIDGPYPLTTEGVCKAFRTLESRHPKGKVVVQVADLED</sequence>
<dbReference type="InterPro" id="IPR002364">
    <property type="entry name" value="Quin_OxRdtase/zeta-crystal_CS"/>
</dbReference>
<dbReference type="SMART" id="SM00829">
    <property type="entry name" value="PKS_ER"/>
    <property type="match status" value="1"/>
</dbReference>
<feature type="domain" description="Enoyl reductase (ER)" evidence="1">
    <location>
        <begin position="41"/>
        <end position="381"/>
    </location>
</feature>
<dbReference type="CDD" id="cd08267">
    <property type="entry name" value="MDR1"/>
    <property type="match status" value="1"/>
</dbReference>
<dbReference type="GO" id="GO:0008270">
    <property type="term" value="F:zinc ion binding"/>
    <property type="evidence" value="ECO:0007669"/>
    <property type="project" value="InterPro"/>
</dbReference>
<dbReference type="InterPro" id="IPR011032">
    <property type="entry name" value="GroES-like_sf"/>
</dbReference>
<dbReference type="PROSITE" id="PS01162">
    <property type="entry name" value="QOR_ZETA_CRYSTAL"/>
    <property type="match status" value="1"/>
</dbReference>
<dbReference type="SUPFAM" id="SSF50129">
    <property type="entry name" value="GroES-like"/>
    <property type="match status" value="1"/>
</dbReference>
<keyword evidence="3" id="KW-1185">Reference proteome</keyword>
<gene>
    <name evidence="2" type="ORF">SEMRO_24_G016390.1</name>
</gene>
<accession>A0A9N8H3D1</accession>
<proteinExistence type="predicted"/>
<dbReference type="Gene3D" id="3.40.50.720">
    <property type="entry name" value="NAD(P)-binding Rossmann-like Domain"/>
    <property type="match status" value="1"/>
</dbReference>
<dbReference type="InterPro" id="IPR020843">
    <property type="entry name" value="ER"/>
</dbReference>
<dbReference type="SUPFAM" id="SSF51735">
    <property type="entry name" value="NAD(P)-binding Rossmann-fold domains"/>
    <property type="match status" value="1"/>
</dbReference>
<dbReference type="Pfam" id="PF13602">
    <property type="entry name" value="ADH_zinc_N_2"/>
    <property type="match status" value="1"/>
</dbReference>
<dbReference type="PANTHER" id="PTHR43482">
    <property type="entry name" value="PROTEIN AST1-RELATED"/>
    <property type="match status" value="1"/>
</dbReference>
<comment type="caution">
    <text evidence="2">The sequence shown here is derived from an EMBL/GenBank/DDBJ whole genome shotgun (WGS) entry which is preliminary data.</text>
</comment>
<evidence type="ECO:0000313" key="3">
    <source>
        <dbReference type="Proteomes" id="UP001153069"/>
    </source>
</evidence>
<dbReference type="EMBL" id="CAICTM010000024">
    <property type="protein sequence ID" value="CAB9497695.1"/>
    <property type="molecule type" value="Genomic_DNA"/>
</dbReference>
<dbReference type="AlphaFoldDB" id="A0A9N8H3D1"/>
<dbReference type="GO" id="GO:0016491">
    <property type="term" value="F:oxidoreductase activity"/>
    <property type="evidence" value="ECO:0007669"/>
    <property type="project" value="InterPro"/>
</dbReference>
<dbReference type="Pfam" id="PF08240">
    <property type="entry name" value="ADH_N"/>
    <property type="match status" value="1"/>
</dbReference>
<protein>
    <submittedName>
        <fullName evidence="2">Furan-3-one reductase</fullName>
    </submittedName>
</protein>
<name>A0A9N8H3D1_9STRA</name>
<dbReference type="Proteomes" id="UP001153069">
    <property type="component" value="Unassembled WGS sequence"/>
</dbReference>
<dbReference type="InterPro" id="IPR013154">
    <property type="entry name" value="ADH-like_N"/>
</dbReference>